<keyword evidence="3" id="KW-1185">Reference proteome</keyword>
<sequence length="157" mass="18214">MVTPSLGKYGLTYFSIFTSPLIFTQASHIAPHFSICFYTIYRHFFAPPPLSPSFYSPTYHTMTIPMPTMFATPIKSPYFLPSMYETQYTYRPMVSQMPSLFYQGEPSSQPHVRRIEETRWQPRSTLQSTMDEGEEDKGPKSQHVPEGRGDFEDEEDE</sequence>
<reference evidence="2 3" key="1">
    <citation type="submission" date="2023-03" db="EMBL/GenBank/DDBJ databases">
        <title>WGS of Gossypium arboreum.</title>
        <authorList>
            <person name="Yu D."/>
        </authorList>
    </citation>
    <scope>NUCLEOTIDE SEQUENCE [LARGE SCALE GENOMIC DNA]</scope>
    <source>
        <tissue evidence="2">Leaf</tissue>
    </source>
</reference>
<dbReference type="EMBL" id="JARKNE010000010">
    <property type="protein sequence ID" value="KAK5794090.1"/>
    <property type="molecule type" value="Genomic_DNA"/>
</dbReference>
<comment type="caution">
    <text evidence="2">The sequence shown here is derived from an EMBL/GenBank/DDBJ whole genome shotgun (WGS) entry which is preliminary data.</text>
</comment>
<proteinExistence type="predicted"/>
<protein>
    <submittedName>
        <fullName evidence="2">Uncharacterized protein</fullName>
    </submittedName>
</protein>
<accession>A0ABR0NGF7</accession>
<feature type="compositionally biased region" description="Basic and acidic residues" evidence="1">
    <location>
        <begin position="136"/>
        <end position="150"/>
    </location>
</feature>
<evidence type="ECO:0000256" key="1">
    <source>
        <dbReference type="SAM" id="MobiDB-lite"/>
    </source>
</evidence>
<evidence type="ECO:0000313" key="2">
    <source>
        <dbReference type="EMBL" id="KAK5794090.1"/>
    </source>
</evidence>
<name>A0ABR0NGF7_GOSAR</name>
<organism evidence="2 3">
    <name type="scientific">Gossypium arboreum</name>
    <name type="common">Tree cotton</name>
    <name type="synonym">Gossypium nanking</name>
    <dbReference type="NCBI Taxonomy" id="29729"/>
    <lineage>
        <taxon>Eukaryota</taxon>
        <taxon>Viridiplantae</taxon>
        <taxon>Streptophyta</taxon>
        <taxon>Embryophyta</taxon>
        <taxon>Tracheophyta</taxon>
        <taxon>Spermatophyta</taxon>
        <taxon>Magnoliopsida</taxon>
        <taxon>eudicotyledons</taxon>
        <taxon>Gunneridae</taxon>
        <taxon>Pentapetalae</taxon>
        <taxon>rosids</taxon>
        <taxon>malvids</taxon>
        <taxon>Malvales</taxon>
        <taxon>Malvaceae</taxon>
        <taxon>Malvoideae</taxon>
        <taxon>Gossypium</taxon>
    </lineage>
</organism>
<feature type="compositionally biased region" description="Polar residues" evidence="1">
    <location>
        <begin position="121"/>
        <end position="130"/>
    </location>
</feature>
<evidence type="ECO:0000313" key="3">
    <source>
        <dbReference type="Proteomes" id="UP001358586"/>
    </source>
</evidence>
<feature type="region of interest" description="Disordered" evidence="1">
    <location>
        <begin position="104"/>
        <end position="157"/>
    </location>
</feature>
<dbReference type="Proteomes" id="UP001358586">
    <property type="component" value="Chromosome 10"/>
</dbReference>
<gene>
    <name evidence="2" type="ORF">PVK06_035291</name>
</gene>